<feature type="compositionally biased region" description="Basic residues" evidence="2">
    <location>
        <begin position="56"/>
        <end position="67"/>
    </location>
</feature>
<dbReference type="InterPro" id="IPR002110">
    <property type="entry name" value="Ankyrin_rpt"/>
</dbReference>
<dbReference type="EMBL" id="JAAAPK010000016">
    <property type="protein sequence ID" value="NBC45859.1"/>
    <property type="molecule type" value="Genomic_DNA"/>
</dbReference>
<evidence type="ECO:0008006" key="5">
    <source>
        <dbReference type="Google" id="ProtNLM"/>
    </source>
</evidence>
<feature type="repeat" description="ANK" evidence="1">
    <location>
        <begin position="1"/>
        <end position="27"/>
    </location>
</feature>
<organism evidence="3 4">
    <name type="scientific">Corallococcus exiguus</name>
    <dbReference type="NCBI Taxonomy" id="83462"/>
    <lineage>
        <taxon>Bacteria</taxon>
        <taxon>Pseudomonadati</taxon>
        <taxon>Myxococcota</taxon>
        <taxon>Myxococcia</taxon>
        <taxon>Myxococcales</taxon>
        <taxon>Cystobacterineae</taxon>
        <taxon>Myxococcaceae</taxon>
        <taxon>Corallococcus</taxon>
    </lineage>
</organism>
<evidence type="ECO:0000313" key="3">
    <source>
        <dbReference type="EMBL" id="NBC45859.1"/>
    </source>
</evidence>
<feature type="compositionally biased region" description="Basic residues" evidence="2">
    <location>
        <begin position="32"/>
        <end position="42"/>
    </location>
</feature>
<accession>A0A7X4YJI9</accession>
<dbReference type="RefSeq" id="WP_139919183.1">
    <property type="nucleotide sequence ID" value="NZ_CBCSLE010000109.1"/>
</dbReference>
<gene>
    <name evidence="3" type="ORF">GTZ93_39315</name>
</gene>
<protein>
    <recommendedName>
        <fullName evidence="5">Ankyrin repeat domain-containing protein</fullName>
    </recommendedName>
</protein>
<feature type="region of interest" description="Disordered" evidence="2">
    <location>
        <begin position="23"/>
        <end position="72"/>
    </location>
</feature>
<keyword evidence="4" id="KW-1185">Reference proteome</keyword>
<sequence>MAAARVGRADLVRVLLEAGADPALPDNLGTPLRHRRRLRSRGGVRAPVLQGPPTRRAWRARGSRTRGSRSLSLPDKRAVLSVAGPFQWASVSPAPASEAAGTS</sequence>
<dbReference type="Proteomes" id="UP000537825">
    <property type="component" value="Unassembled WGS sequence"/>
</dbReference>
<evidence type="ECO:0000256" key="1">
    <source>
        <dbReference type="PROSITE-ProRule" id="PRU00023"/>
    </source>
</evidence>
<evidence type="ECO:0000313" key="4">
    <source>
        <dbReference type="Proteomes" id="UP000537825"/>
    </source>
</evidence>
<dbReference type="AlphaFoldDB" id="A0A7X4YJI9"/>
<proteinExistence type="predicted"/>
<evidence type="ECO:0000256" key="2">
    <source>
        <dbReference type="SAM" id="MobiDB-lite"/>
    </source>
</evidence>
<comment type="caution">
    <text evidence="3">The sequence shown here is derived from an EMBL/GenBank/DDBJ whole genome shotgun (WGS) entry which is preliminary data.</text>
</comment>
<name>A0A7X4YJI9_9BACT</name>
<reference evidence="3 4" key="1">
    <citation type="submission" date="2020-01" db="EMBL/GenBank/DDBJ databases">
        <title>The draft genome sequence of Corallococcus exiguus DSM 14696.</title>
        <authorList>
            <person name="Zhang X."/>
            <person name="Zhu H."/>
        </authorList>
    </citation>
    <scope>NUCLEOTIDE SEQUENCE [LARGE SCALE GENOMIC DNA]</scope>
    <source>
        <strain evidence="3 4">DSM 14696</strain>
    </source>
</reference>
<dbReference type="PROSITE" id="PS50088">
    <property type="entry name" value="ANK_REPEAT"/>
    <property type="match status" value="1"/>
</dbReference>
<keyword evidence="1" id="KW-0040">ANK repeat</keyword>